<dbReference type="InterPro" id="IPR018392">
    <property type="entry name" value="LysM"/>
</dbReference>
<organism evidence="6 7">
    <name type="scientific">Tomitella fengzijianii</name>
    <dbReference type="NCBI Taxonomy" id="2597660"/>
    <lineage>
        <taxon>Bacteria</taxon>
        <taxon>Bacillati</taxon>
        <taxon>Actinomycetota</taxon>
        <taxon>Actinomycetes</taxon>
        <taxon>Mycobacteriales</taxon>
        <taxon>Tomitella</taxon>
    </lineage>
</organism>
<keyword evidence="4" id="KW-0732">Signal</keyword>
<sequence length="209" mass="20966">MTGITIKRALGTVAAAGIVVGAPLAIGAGTASAADWSGVAQCESGGNWSTNTGNGYYGGLQFSQSTWAANGGSGSPANASQSEQIRVAENVLQTQGPGAWPVCGQYLSGGGTGGDGGQQQAQTTSYQETSYDQSADQSGADYTAPSQQTADSGASDSALTKNADGTYTVQLGDTLSKIAIAFDVPMGELAPQVADINLIFPGQIIDMVK</sequence>
<reference evidence="6 7" key="2">
    <citation type="submission" date="2019-07" db="EMBL/GenBank/DDBJ databases">
        <authorList>
            <person name="Huang Y."/>
        </authorList>
    </citation>
    <scope>NUCLEOTIDE SEQUENCE [LARGE SCALE GENOMIC DNA]</scope>
    <source>
        <strain evidence="6 7">HY188</strain>
    </source>
</reference>
<gene>
    <name evidence="6" type="ORF">FO059_16415</name>
</gene>
<dbReference type="InterPro" id="IPR036779">
    <property type="entry name" value="LysM_dom_sf"/>
</dbReference>
<evidence type="ECO:0000256" key="1">
    <source>
        <dbReference type="ARBA" id="ARBA00010830"/>
    </source>
</evidence>
<protein>
    <submittedName>
        <fullName evidence="6">LysM peptidoglycan-binding domain-containing protein</fullName>
    </submittedName>
</protein>
<dbReference type="SUPFAM" id="SSF54106">
    <property type="entry name" value="LysM domain"/>
    <property type="match status" value="1"/>
</dbReference>
<evidence type="ECO:0000313" key="7">
    <source>
        <dbReference type="Proteomes" id="UP000317344"/>
    </source>
</evidence>
<dbReference type="EMBL" id="CP041765">
    <property type="protein sequence ID" value="QDQ98615.1"/>
    <property type="molecule type" value="Genomic_DNA"/>
</dbReference>
<dbReference type="SUPFAM" id="SSF53955">
    <property type="entry name" value="Lysozyme-like"/>
    <property type="match status" value="1"/>
</dbReference>
<dbReference type="CDD" id="cd13925">
    <property type="entry name" value="RPF"/>
    <property type="match status" value="1"/>
</dbReference>
<feature type="signal peptide" evidence="4">
    <location>
        <begin position="1"/>
        <end position="33"/>
    </location>
</feature>
<reference evidence="6 7" key="1">
    <citation type="submission" date="2019-07" db="EMBL/GenBank/DDBJ databases">
        <title>Tomitella cavernea sp. nov., an actinomycete isolated from soil.</title>
        <authorList>
            <person name="Cheng J."/>
        </authorList>
    </citation>
    <scope>NUCLEOTIDE SEQUENCE [LARGE SCALE GENOMIC DNA]</scope>
    <source>
        <strain evidence="6 7">HY188</strain>
    </source>
</reference>
<comment type="similarity">
    <text evidence="1">Belongs to the transglycosylase family. Rpf subfamily.</text>
</comment>
<dbReference type="CDD" id="cd00118">
    <property type="entry name" value="LysM"/>
    <property type="match status" value="1"/>
</dbReference>
<dbReference type="InterPro" id="IPR010618">
    <property type="entry name" value="RPF"/>
</dbReference>
<keyword evidence="7" id="KW-1185">Reference proteome</keyword>
<feature type="chain" id="PRO_5021698811" evidence="4">
    <location>
        <begin position="34"/>
        <end position="209"/>
    </location>
</feature>
<evidence type="ECO:0000313" key="6">
    <source>
        <dbReference type="EMBL" id="QDQ98615.1"/>
    </source>
</evidence>
<dbReference type="Pfam" id="PF06737">
    <property type="entry name" value="Transglycosylas"/>
    <property type="match status" value="1"/>
</dbReference>
<dbReference type="InterPro" id="IPR023346">
    <property type="entry name" value="Lysozyme-like_dom_sf"/>
</dbReference>
<feature type="compositionally biased region" description="Polar residues" evidence="3">
    <location>
        <begin position="144"/>
        <end position="159"/>
    </location>
</feature>
<dbReference type="Gene3D" id="1.10.530.10">
    <property type="match status" value="1"/>
</dbReference>
<dbReference type="SMART" id="SM00257">
    <property type="entry name" value="LysM"/>
    <property type="match status" value="1"/>
</dbReference>
<accession>A0A516X6D5</accession>
<name>A0A516X6D5_9ACTN</name>
<evidence type="ECO:0000256" key="4">
    <source>
        <dbReference type="SAM" id="SignalP"/>
    </source>
</evidence>
<feature type="compositionally biased region" description="Polar residues" evidence="3">
    <location>
        <begin position="123"/>
        <end position="137"/>
    </location>
</feature>
<feature type="domain" description="LysM" evidence="5">
    <location>
        <begin position="166"/>
        <end position="208"/>
    </location>
</feature>
<dbReference type="AlphaFoldDB" id="A0A516X6D5"/>
<feature type="region of interest" description="Disordered" evidence="3">
    <location>
        <begin position="103"/>
        <end position="159"/>
    </location>
</feature>
<dbReference type="Pfam" id="PF01476">
    <property type="entry name" value="LysM"/>
    <property type="match status" value="1"/>
</dbReference>
<evidence type="ECO:0000256" key="2">
    <source>
        <dbReference type="ARBA" id="ARBA00022801"/>
    </source>
</evidence>
<dbReference type="Proteomes" id="UP000317344">
    <property type="component" value="Chromosome"/>
</dbReference>
<evidence type="ECO:0000256" key="3">
    <source>
        <dbReference type="SAM" id="MobiDB-lite"/>
    </source>
</evidence>
<dbReference type="KEGG" id="toy:FO059_16415"/>
<keyword evidence="2" id="KW-0378">Hydrolase</keyword>
<dbReference type="OrthoDB" id="1404170at2"/>
<dbReference type="GO" id="GO:0016787">
    <property type="term" value="F:hydrolase activity"/>
    <property type="evidence" value="ECO:0007669"/>
    <property type="project" value="UniProtKB-KW"/>
</dbReference>
<dbReference type="RefSeq" id="WP_143910020.1">
    <property type="nucleotide sequence ID" value="NZ_CP041765.1"/>
</dbReference>
<dbReference type="Gene3D" id="3.10.350.10">
    <property type="entry name" value="LysM domain"/>
    <property type="match status" value="1"/>
</dbReference>
<evidence type="ECO:0000259" key="5">
    <source>
        <dbReference type="SMART" id="SM00257"/>
    </source>
</evidence>
<proteinExistence type="inferred from homology"/>
<feature type="compositionally biased region" description="Gly residues" evidence="3">
    <location>
        <begin position="107"/>
        <end position="117"/>
    </location>
</feature>